<dbReference type="Pfam" id="PF03797">
    <property type="entry name" value="Autotransporter"/>
    <property type="match status" value="1"/>
</dbReference>
<evidence type="ECO:0000313" key="5">
    <source>
        <dbReference type="EMBL" id="MBF9233063.1"/>
    </source>
</evidence>
<feature type="chain" id="PRO_5037773129" evidence="3">
    <location>
        <begin position="36"/>
        <end position="1120"/>
    </location>
</feature>
<feature type="region of interest" description="Disordered" evidence="2">
    <location>
        <begin position="54"/>
        <end position="129"/>
    </location>
</feature>
<dbReference type="AlphaFoldDB" id="A0A931FQ33"/>
<feature type="compositionally biased region" description="Gly residues" evidence="2">
    <location>
        <begin position="54"/>
        <end position="63"/>
    </location>
</feature>
<protein>
    <submittedName>
        <fullName evidence="5">Autotransporter domain-containing protein</fullName>
    </submittedName>
</protein>
<feature type="compositionally biased region" description="Gly residues" evidence="2">
    <location>
        <begin position="120"/>
        <end position="129"/>
    </location>
</feature>
<dbReference type="GO" id="GO:0019867">
    <property type="term" value="C:outer membrane"/>
    <property type="evidence" value="ECO:0007669"/>
    <property type="project" value="InterPro"/>
</dbReference>
<dbReference type="NCBIfam" id="TIGR01414">
    <property type="entry name" value="autotrans_barl"/>
    <property type="match status" value="1"/>
</dbReference>
<proteinExistence type="predicted"/>
<evidence type="ECO:0000256" key="3">
    <source>
        <dbReference type="SAM" id="SignalP"/>
    </source>
</evidence>
<keyword evidence="6" id="KW-1185">Reference proteome</keyword>
<dbReference type="PROSITE" id="PS51208">
    <property type="entry name" value="AUTOTRANSPORTER"/>
    <property type="match status" value="1"/>
</dbReference>
<dbReference type="Gene3D" id="2.40.128.130">
    <property type="entry name" value="Autotransporter beta-domain"/>
    <property type="match status" value="1"/>
</dbReference>
<evidence type="ECO:0000259" key="4">
    <source>
        <dbReference type="PROSITE" id="PS51208"/>
    </source>
</evidence>
<feature type="compositionally biased region" description="Gly residues" evidence="2">
    <location>
        <begin position="70"/>
        <end position="111"/>
    </location>
</feature>
<dbReference type="InterPro" id="IPR011050">
    <property type="entry name" value="Pectin_lyase_fold/virulence"/>
</dbReference>
<keyword evidence="1 3" id="KW-0732">Signal</keyword>
<dbReference type="InterPro" id="IPR036709">
    <property type="entry name" value="Autotransporte_beta_dom_sf"/>
</dbReference>
<dbReference type="InterPro" id="IPR012332">
    <property type="entry name" value="Autotransporter_pectin_lyase_C"/>
</dbReference>
<evidence type="ECO:0000313" key="6">
    <source>
        <dbReference type="Proteomes" id="UP000599312"/>
    </source>
</evidence>
<evidence type="ECO:0000256" key="1">
    <source>
        <dbReference type="ARBA" id="ARBA00022729"/>
    </source>
</evidence>
<accession>A0A931FQ33</accession>
<dbReference type="RefSeq" id="WP_196271041.1">
    <property type="nucleotide sequence ID" value="NZ_JADQDO010000002.1"/>
</dbReference>
<sequence>MPTWRFALLSTTAARTTLATTVAALLAISATPAAAQFAGTNGSNGASATPGVAGAGGASGASGDGSLSDGVGGVGAHNGIGSAGSGPEGGPSGTSGSGRGAGGGPDSGGAGATTSSDSGAYGGGGGGGGGRGAAITTDFNNTSTIVGGNGGNGGNGSSSGSWAGGGGGGGGGNGVVLVAPVLINSGTIRGGNGGSGGVGTGGNYSPTIDDGAGGAGGSGILVQTGGPAARIENSGTIEGGNGGNATSVRGQGGVGIKGRDLTIINSGTINGGGTANAIVFTGGANRLELQAGSSITGNAVVQSGTGVLALGGAANSSFNVSALQPGSQYQGFTSLEKAGTSTWTLTGATTKATPWTLSEGTLSVSADNNLGTGALTFNGGTLQVTGTGFSSTARAINLGANGGSFEIVDANHTLTVSQGISGSGRLTKTGLGTLALSGANNYSGGTTISAGTLVGDSTSLKGPIVNNGALVFKQSIDGTFADNISGSGSLTKAGTGTLTLTGINTYTGGTNVNRGTLVIAGPGALASGPVTFNGGVLRFSYTGALDRPIDVGGSGFTADTNGNNQTMQAPLSGGGTFTKTGSGLLNLTGTSTLSGQTTVEAGRLAVNGSLASSVVTTQSGATLSGSGTIGGLFAQGGATVAPGNSIGTLHVAGNIGFAAGSVYQVEVNAAGQSDRIEATGTATLSGGTVQVLAESGNYSPSTTYQILSATGGVNGTFADVNTDLAFLTPSLGYQANAVILTLVRKTDPTVPPKPDPTPTPTPTPVAFNSVAVTANQWNTANGLEALGGGNPLFGAVLGTNASGARQAFDALSGEAHASAATTAYGDAALVRNALLSRLRNASDSQPGGIALWGDGFGSWGKLGSNGNAAGLDTSTGGFIIGADASINSAYRVGIAGGFTRTTFDITGRASSGANESVFGAAYGSAQWDAIRVRLGAAYASHDIDLNRTVVFPGFRDAVSTSYGGSTMQAFGEVGYRFAWGGFQVEPFAGASILRLHTDRFQENGGAAALTGYGRTYDLATTTLGVRAEARLSDDIPLTLRGMLGWRAAYGDVAPSALQAFAGGTSAFAVSGVPVDRNALVAEAGLDWQATSNLSLGVAYTGQIGSQAQDHAVKGNLTWKF</sequence>
<gene>
    <name evidence="5" type="ORF">I2H38_06685</name>
</gene>
<dbReference type="Pfam" id="PF12951">
    <property type="entry name" value="PATR"/>
    <property type="match status" value="4"/>
</dbReference>
<dbReference type="NCBIfam" id="TIGR02601">
    <property type="entry name" value="autotrns_rpt"/>
    <property type="match status" value="3"/>
</dbReference>
<dbReference type="SUPFAM" id="SSF103515">
    <property type="entry name" value="Autotransporter"/>
    <property type="match status" value="1"/>
</dbReference>
<feature type="compositionally biased region" description="Gly residues" evidence="2">
    <location>
        <begin position="147"/>
        <end position="165"/>
    </location>
</feature>
<dbReference type="Gene3D" id="2.160.20.20">
    <property type="match status" value="2"/>
</dbReference>
<dbReference type="SMART" id="SM00869">
    <property type="entry name" value="Autotransporter"/>
    <property type="match status" value="1"/>
</dbReference>
<dbReference type="SUPFAM" id="SSF51126">
    <property type="entry name" value="Pectin lyase-like"/>
    <property type="match status" value="1"/>
</dbReference>
<organism evidence="5 6">
    <name type="scientific">Microvirga alba</name>
    <dbReference type="NCBI Taxonomy" id="2791025"/>
    <lineage>
        <taxon>Bacteria</taxon>
        <taxon>Pseudomonadati</taxon>
        <taxon>Pseudomonadota</taxon>
        <taxon>Alphaproteobacteria</taxon>
        <taxon>Hyphomicrobiales</taxon>
        <taxon>Methylobacteriaceae</taxon>
        <taxon>Microvirga</taxon>
    </lineage>
</organism>
<dbReference type="InterPro" id="IPR013425">
    <property type="entry name" value="Autotrns_rpt"/>
</dbReference>
<dbReference type="InterPro" id="IPR006315">
    <property type="entry name" value="OM_autotransptr_brl_dom"/>
</dbReference>
<reference evidence="5" key="1">
    <citation type="submission" date="2020-11" db="EMBL/GenBank/DDBJ databases">
        <authorList>
            <person name="Kim M.K."/>
        </authorList>
    </citation>
    <scope>NUCLEOTIDE SEQUENCE</scope>
    <source>
        <strain evidence="5">BT350</strain>
    </source>
</reference>
<feature type="region of interest" description="Disordered" evidence="2">
    <location>
        <begin position="146"/>
        <end position="165"/>
    </location>
</feature>
<evidence type="ECO:0000256" key="2">
    <source>
        <dbReference type="SAM" id="MobiDB-lite"/>
    </source>
</evidence>
<dbReference type="EMBL" id="JADQDO010000002">
    <property type="protein sequence ID" value="MBF9233063.1"/>
    <property type="molecule type" value="Genomic_DNA"/>
</dbReference>
<comment type="caution">
    <text evidence="5">The sequence shown here is derived from an EMBL/GenBank/DDBJ whole genome shotgun (WGS) entry which is preliminary data.</text>
</comment>
<feature type="signal peptide" evidence="3">
    <location>
        <begin position="1"/>
        <end position="35"/>
    </location>
</feature>
<name>A0A931FQ33_9HYPH</name>
<dbReference type="Proteomes" id="UP000599312">
    <property type="component" value="Unassembled WGS sequence"/>
</dbReference>
<feature type="domain" description="Autotransporter" evidence="4">
    <location>
        <begin position="844"/>
        <end position="1120"/>
    </location>
</feature>
<dbReference type="InterPro" id="IPR005546">
    <property type="entry name" value="Autotransporte_beta"/>
</dbReference>